<feature type="compositionally biased region" description="Polar residues" evidence="1">
    <location>
        <begin position="223"/>
        <end position="233"/>
    </location>
</feature>
<name>A0AAE3KLZ1_9CYAN</name>
<gene>
    <name evidence="3" type="ORF">NJ959_11160</name>
</gene>
<feature type="compositionally biased region" description="Basic and acidic residues" evidence="1">
    <location>
        <begin position="50"/>
        <end position="73"/>
    </location>
</feature>
<feature type="domain" description="eCIS core" evidence="2">
    <location>
        <begin position="277"/>
        <end position="353"/>
    </location>
</feature>
<feature type="region of interest" description="Disordered" evidence="1">
    <location>
        <begin position="185"/>
        <end position="205"/>
    </location>
</feature>
<evidence type="ECO:0000313" key="3">
    <source>
        <dbReference type="EMBL" id="MCP2729015.1"/>
    </source>
</evidence>
<protein>
    <submittedName>
        <fullName evidence="3">DUF4157 domain-containing protein</fullName>
    </submittedName>
</protein>
<dbReference type="Pfam" id="PF13699">
    <property type="entry name" value="eCIS_core"/>
    <property type="match status" value="1"/>
</dbReference>
<feature type="compositionally biased region" description="Polar residues" evidence="1">
    <location>
        <begin position="37"/>
        <end position="48"/>
    </location>
</feature>
<evidence type="ECO:0000313" key="4">
    <source>
        <dbReference type="Proteomes" id="UP001204953"/>
    </source>
</evidence>
<feature type="region of interest" description="Disordered" evidence="1">
    <location>
        <begin position="364"/>
        <end position="384"/>
    </location>
</feature>
<reference evidence="3" key="1">
    <citation type="submission" date="2022-06" db="EMBL/GenBank/DDBJ databases">
        <title>New cyanobacteria of genus Symplocastrum in benthos of Lake Baikal.</title>
        <authorList>
            <person name="Sorokovikova E."/>
            <person name="Tikhonova I."/>
            <person name="Krasnopeev A."/>
            <person name="Evseev P."/>
            <person name="Gladkikh A."/>
            <person name="Belykh O."/>
        </authorList>
    </citation>
    <scope>NUCLEOTIDE SEQUENCE</scope>
    <source>
        <strain evidence="3">BBK-W-15</strain>
    </source>
</reference>
<organism evidence="3 4">
    <name type="scientific">Limnofasciculus baicalensis BBK-W-15</name>
    <dbReference type="NCBI Taxonomy" id="2699891"/>
    <lineage>
        <taxon>Bacteria</taxon>
        <taxon>Bacillati</taxon>
        <taxon>Cyanobacteriota</taxon>
        <taxon>Cyanophyceae</taxon>
        <taxon>Coleofasciculales</taxon>
        <taxon>Coleofasciculaceae</taxon>
        <taxon>Limnofasciculus</taxon>
        <taxon>Limnofasciculus baicalensis</taxon>
    </lineage>
</organism>
<feature type="region of interest" description="Disordered" evidence="1">
    <location>
        <begin position="133"/>
        <end position="152"/>
    </location>
</feature>
<feature type="region of interest" description="Disordered" evidence="1">
    <location>
        <begin position="223"/>
        <end position="257"/>
    </location>
</feature>
<accession>A0AAE3KLZ1</accession>
<evidence type="ECO:0000259" key="2">
    <source>
        <dbReference type="Pfam" id="PF13699"/>
    </source>
</evidence>
<dbReference type="EMBL" id="JAMZMM010000088">
    <property type="protein sequence ID" value="MCP2729015.1"/>
    <property type="molecule type" value="Genomic_DNA"/>
</dbReference>
<dbReference type="InterPro" id="IPR025295">
    <property type="entry name" value="eCIS_core_dom"/>
</dbReference>
<feature type="region of interest" description="Disordered" evidence="1">
    <location>
        <begin position="1"/>
        <end position="112"/>
    </location>
</feature>
<proteinExistence type="predicted"/>
<dbReference type="Proteomes" id="UP001204953">
    <property type="component" value="Unassembled WGS sequence"/>
</dbReference>
<keyword evidence="4" id="KW-1185">Reference proteome</keyword>
<dbReference type="AlphaFoldDB" id="A0AAE3KLZ1"/>
<sequence>MSRKRIQRKNPWQPTPAPDILQSRPFSNGLGPRESRLPTTNDILQTRPFSPRDKDISTPKDTRSFEEKMKGAEFRYNGVSIPAVQREEVEEENSQEQAEGETSAANISVFTPSTPPLENSILSPFSLLKTDGLGEQETVQREEVSVGDEEKEGFEVGIQKQHLQASPDDGTIQRLCAECEGELADKEEKEPIQAKLTVGEPGDKYEQEADAVAAQVVEKINAPQTQEPVQRQSELGGASVPNITVMRRGESGIGGESTVTEDVEQGIQQAKGGGQGLDEFVRQPMEGAFGADFSGVKIHTDAQSDQLNRSIQAKAFTTGQDIFFKQGEYNPGSRGGQELLAHELTHVVQQTGAVQRDTIQCSSLDDFSDPKNPQHDPSRLSDSQIQATDEYQRLQQRFFPQQSPNPTSVQELVLACRLALRYLREHQVSISPQQLEGFFSQARHQLGAMQGVSSLENNLHWVPFNSPDAANNPAALQSEFGRWLLANGSEPNSTSGRMNCWEVILFGAYRQGMTTKARLEQIYQLAVQNHRQTGASVGATVETQLRASQEYTLDPQNPNTPQPLSGDMVVFREARVHAAISLGTVDANGDHEILSLWTPNGGTVERTTIERLMQQASERPIKFWSVRW</sequence>
<feature type="compositionally biased region" description="Basic and acidic residues" evidence="1">
    <location>
        <begin position="368"/>
        <end position="379"/>
    </location>
</feature>
<evidence type="ECO:0000256" key="1">
    <source>
        <dbReference type="SAM" id="MobiDB-lite"/>
    </source>
</evidence>
<comment type="caution">
    <text evidence="3">The sequence shown here is derived from an EMBL/GenBank/DDBJ whole genome shotgun (WGS) entry which is preliminary data.</text>
</comment>
<feature type="compositionally biased region" description="Polar residues" evidence="1">
    <location>
        <begin position="103"/>
        <end position="112"/>
    </location>
</feature>
<dbReference type="RefSeq" id="WP_254011805.1">
    <property type="nucleotide sequence ID" value="NZ_JAMZMM010000088.1"/>
</dbReference>